<dbReference type="PANTHER" id="PTHR16356">
    <property type="entry name" value="TRANSMEMBRANE AND COILED-COIL DOMAIN-CONTAINING PROTEIN 6 TMCO6"/>
    <property type="match status" value="1"/>
</dbReference>
<reference evidence="5" key="2">
    <citation type="journal article" date="2021" name="Genome Biol. Evol.">
        <title>Developing a high-quality reference genome for a parasitic bivalve with doubly uniparental inheritance (Bivalvia: Unionida).</title>
        <authorList>
            <person name="Smith C.H."/>
        </authorList>
    </citation>
    <scope>NUCLEOTIDE SEQUENCE</scope>
    <source>
        <strain evidence="5">CHS0354</strain>
        <tissue evidence="5">Mantle</tissue>
    </source>
</reference>
<dbReference type="PROSITE" id="PS50176">
    <property type="entry name" value="ARM_REPEAT"/>
    <property type="match status" value="1"/>
</dbReference>
<dbReference type="GO" id="GO:0005737">
    <property type="term" value="C:cytoplasm"/>
    <property type="evidence" value="ECO:0007669"/>
    <property type="project" value="InterPro"/>
</dbReference>
<dbReference type="PANTHER" id="PTHR16356:SF1">
    <property type="entry name" value="TRANSMEMBRANE AND COILED-COIL DOMAIN-CONTAINING PROTEIN 6"/>
    <property type="match status" value="1"/>
</dbReference>
<reference evidence="5" key="1">
    <citation type="journal article" date="2021" name="Genome Biol. Evol.">
        <title>A High-Quality Reference Genome for a Parasitic Bivalve with Doubly Uniparental Inheritance (Bivalvia: Unionida).</title>
        <authorList>
            <person name="Smith C.H."/>
        </authorList>
    </citation>
    <scope>NUCLEOTIDE SEQUENCE</scope>
    <source>
        <strain evidence="5">CHS0354</strain>
    </source>
</reference>
<dbReference type="SMART" id="SM00185">
    <property type="entry name" value="ARM"/>
    <property type="match status" value="8"/>
</dbReference>
<dbReference type="GO" id="GO:0061608">
    <property type="term" value="F:nuclear import signal receptor activity"/>
    <property type="evidence" value="ECO:0007669"/>
    <property type="project" value="InterPro"/>
</dbReference>
<evidence type="ECO:0000313" key="5">
    <source>
        <dbReference type="EMBL" id="KAK3596527.1"/>
    </source>
</evidence>
<sequence>MDRKDKYKHYVENVEEIRSKRREEDIVLRKEKRDKLISAKRFRFGKDEPVDEDITTEEVINITKQLQKHGPHRLTILQTLRQAFSQGTVFIDAFFSVDNSLHYLVGLLTGTDVDLQLEAAWCITNISAGTHEHALAITKSAAPYLIIYLSSNNSMLQDQCAWAIGNLAGDGKECRSFLHAQGVVAPLVKLLQSPMPAVVQSSAFAISNIARESQEITRDIVQSGVIPLIPQYLTPKPEGRSILSEVAWVLTYISASGEHTETLVHFGILRLVVDLLVKLVSEQPLDGQTITPLMRCLGNICSGPDEYSLAACDNPRILHVLSQYLTSTIRHIIKETLWVLSNMAGEPHVCQSIASEPMLSLITKNLSLGFDIKQEALYVLCNIAWHGEEMTRHLVQQGVLHHIVPILKSSDVELLNLGLAFCEMALRMCPEGVHVMEHCDGVTQLEGLEYHRNEDLASKASHLLETYFYMGEEEVEELG</sequence>
<dbReference type="InterPro" id="IPR016024">
    <property type="entry name" value="ARM-type_fold"/>
</dbReference>
<keyword evidence="6" id="KW-1185">Reference proteome</keyword>
<dbReference type="InterPro" id="IPR000225">
    <property type="entry name" value="Armadillo"/>
</dbReference>
<name>A0AAE0SQU0_9BIVA</name>
<evidence type="ECO:0000259" key="4">
    <source>
        <dbReference type="PROSITE" id="PS51214"/>
    </source>
</evidence>
<comment type="similarity">
    <text evidence="1">Belongs to the importin alpha family.</text>
</comment>
<reference evidence="5" key="3">
    <citation type="submission" date="2023-05" db="EMBL/GenBank/DDBJ databases">
        <authorList>
            <person name="Smith C.H."/>
        </authorList>
    </citation>
    <scope>NUCLEOTIDE SEQUENCE</scope>
    <source>
        <strain evidence="5">CHS0354</strain>
        <tissue evidence="5">Mantle</tissue>
    </source>
</reference>
<dbReference type="InterPro" id="IPR024931">
    <property type="entry name" value="Importin_alpha"/>
</dbReference>
<dbReference type="PROSITE" id="PS51214">
    <property type="entry name" value="IBB"/>
    <property type="match status" value="1"/>
</dbReference>
<protein>
    <recommendedName>
        <fullName evidence="1">Importin subunit alpha</fullName>
    </recommendedName>
</protein>
<evidence type="ECO:0000256" key="3">
    <source>
        <dbReference type="PROSITE-ProRule" id="PRU00561"/>
    </source>
</evidence>
<evidence type="ECO:0000256" key="1">
    <source>
        <dbReference type="PIRNR" id="PIRNR005673"/>
    </source>
</evidence>
<dbReference type="InterPro" id="IPR011989">
    <property type="entry name" value="ARM-like"/>
</dbReference>
<dbReference type="AlphaFoldDB" id="A0AAE0SQU0"/>
<gene>
    <name evidence="5" type="ORF">CHS0354_013205</name>
</gene>
<accession>A0AAE0SQU0</accession>
<comment type="caution">
    <text evidence="5">The sequence shown here is derived from an EMBL/GenBank/DDBJ whole genome shotgun (WGS) entry which is preliminary data.</text>
</comment>
<organism evidence="5 6">
    <name type="scientific">Potamilus streckersoni</name>
    <dbReference type="NCBI Taxonomy" id="2493646"/>
    <lineage>
        <taxon>Eukaryota</taxon>
        <taxon>Metazoa</taxon>
        <taxon>Spiralia</taxon>
        <taxon>Lophotrochozoa</taxon>
        <taxon>Mollusca</taxon>
        <taxon>Bivalvia</taxon>
        <taxon>Autobranchia</taxon>
        <taxon>Heteroconchia</taxon>
        <taxon>Palaeoheterodonta</taxon>
        <taxon>Unionida</taxon>
        <taxon>Unionoidea</taxon>
        <taxon>Unionidae</taxon>
        <taxon>Ambleminae</taxon>
        <taxon>Lampsilini</taxon>
        <taxon>Potamilus</taxon>
    </lineage>
</organism>
<dbReference type="PIRSF" id="PIRSF005673">
    <property type="entry name" value="Importin_alpha"/>
    <property type="match status" value="1"/>
</dbReference>
<feature type="repeat" description="ARM" evidence="2">
    <location>
        <begin position="182"/>
        <end position="224"/>
    </location>
</feature>
<feature type="domain" description="IBB" evidence="4">
    <location>
        <begin position="1"/>
        <end position="50"/>
    </location>
</feature>
<dbReference type="Proteomes" id="UP001195483">
    <property type="component" value="Unassembled WGS sequence"/>
</dbReference>
<dbReference type="SUPFAM" id="SSF48371">
    <property type="entry name" value="ARM repeat"/>
    <property type="match status" value="1"/>
</dbReference>
<evidence type="ECO:0000313" key="6">
    <source>
        <dbReference type="Proteomes" id="UP001195483"/>
    </source>
</evidence>
<evidence type="ECO:0000256" key="2">
    <source>
        <dbReference type="PROSITE-ProRule" id="PRU00259"/>
    </source>
</evidence>
<dbReference type="Gene3D" id="1.25.10.10">
    <property type="entry name" value="Leucine-rich Repeat Variant"/>
    <property type="match status" value="1"/>
</dbReference>
<keyword evidence="1" id="KW-0653">Protein transport</keyword>
<keyword evidence="1 3" id="KW-0813">Transport</keyword>
<dbReference type="Pfam" id="PF00514">
    <property type="entry name" value="Arm"/>
    <property type="match status" value="1"/>
</dbReference>
<dbReference type="InterPro" id="IPR002652">
    <property type="entry name" value="Importin-a_IBB"/>
</dbReference>
<dbReference type="InterPro" id="IPR032413">
    <property type="entry name" value="Arm_3"/>
</dbReference>
<dbReference type="EMBL" id="JAEAOA010000802">
    <property type="protein sequence ID" value="KAK3596527.1"/>
    <property type="molecule type" value="Genomic_DNA"/>
</dbReference>
<proteinExistence type="inferred from homology"/>
<dbReference type="Pfam" id="PF16186">
    <property type="entry name" value="Arm_3"/>
    <property type="match status" value="1"/>
</dbReference>
<dbReference type="Pfam" id="PF01749">
    <property type="entry name" value="IBB"/>
    <property type="match status" value="1"/>
</dbReference>
<dbReference type="GO" id="GO:0006606">
    <property type="term" value="P:protein import into nucleus"/>
    <property type="evidence" value="ECO:0007669"/>
    <property type="project" value="InterPro"/>
</dbReference>